<feature type="domain" description="VOC" evidence="6">
    <location>
        <begin position="5"/>
        <end position="148"/>
    </location>
</feature>
<evidence type="ECO:0000256" key="2">
    <source>
        <dbReference type="ARBA" id="ARBA00005877"/>
    </source>
</evidence>
<dbReference type="InterPro" id="IPR004360">
    <property type="entry name" value="Glyas_Fos-R_dOase_dom"/>
</dbReference>
<dbReference type="Proteomes" id="UP001164746">
    <property type="component" value="Chromosome 12"/>
</dbReference>
<organism evidence="7 8">
    <name type="scientific">Mya arenaria</name>
    <name type="common">Soft-shell clam</name>
    <dbReference type="NCBI Taxonomy" id="6604"/>
    <lineage>
        <taxon>Eukaryota</taxon>
        <taxon>Metazoa</taxon>
        <taxon>Spiralia</taxon>
        <taxon>Lophotrochozoa</taxon>
        <taxon>Mollusca</taxon>
        <taxon>Bivalvia</taxon>
        <taxon>Autobranchia</taxon>
        <taxon>Heteroconchia</taxon>
        <taxon>Euheterodonta</taxon>
        <taxon>Imparidentia</taxon>
        <taxon>Neoheterodontei</taxon>
        <taxon>Myida</taxon>
        <taxon>Myoidea</taxon>
        <taxon>Myidae</taxon>
        <taxon>Mya</taxon>
    </lineage>
</organism>
<comment type="similarity">
    <text evidence="2">Belongs to the 4HPPD family.</text>
</comment>
<evidence type="ECO:0000313" key="8">
    <source>
        <dbReference type="Proteomes" id="UP001164746"/>
    </source>
</evidence>
<dbReference type="PROSITE" id="PS51819">
    <property type="entry name" value="VOC"/>
    <property type="match status" value="2"/>
</dbReference>
<dbReference type="CDD" id="cd08342">
    <property type="entry name" value="HPPD_N_like"/>
    <property type="match status" value="1"/>
</dbReference>
<accession>A0ABY7FRN8</accession>
<name>A0ABY7FRN8_MYAAR</name>
<evidence type="ECO:0000256" key="3">
    <source>
        <dbReference type="ARBA" id="ARBA00022723"/>
    </source>
</evidence>
<dbReference type="Gene3D" id="3.10.180.10">
    <property type="entry name" value="2,3-Dihydroxybiphenyl 1,2-Dioxygenase, domain 1"/>
    <property type="match status" value="2"/>
</dbReference>
<keyword evidence="3" id="KW-0479">Metal-binding</keyword>
<dbReference type="PANTHER" id="PTHR11959:SF10">
    <property type="entry name" value="4-HYDROXYPHENYLPYRUVATE DIOXYGENASE-LIKE PROTEIN"/>
    <property type="match status" value="1"/>
</dbReference>
<dbReference type="EMBL" id="CP111023">
    <property type="protein sequence ID" value="WAR21881.1"/>
    <property type="molecule type" value="Genomic_DNA"/>
</dbReference>
<gene>
    <name evidence="7" type="ORF">MAR_015855</name>
</gene>
<evidence type="ECO:0000259" key="6">
    <source>
        <dbReference type="PROSITE" id="PS51819"/>
    </source>
</evidence>
<dbReference type="InterPro" id="IPR041736">
    <property type="entry name" value="4OHPhenylPyrv_dOase_N"/>
</dbReference>
<evidence type="ECO:0000256" key="1">
    <source>
        <dbReference type="ARBA" id="ARBA00001962"/>
    </source>
</evidence>
<proteinExistence type="inferred from homology"/>
<evidence type="ECO:0000313" key="7">
    <source>
        <dbReference type="EMBL" id="WAR21881.1"/>
    </source>
</evidence>
<feature type="domain" description="VOC" evidence="6">
    <location>
        <begin position="175"/>
        <end position="333"/>
    </location>
</feature>
<keyword evidence="8" id="KW-1185">Reference proteome</keyword>
<keyword evidence="4" id="KW-0677">Repeat</keyword>
<dbReference type="InterPro" id="IPR005956">
    <property type="entry name" value="4OHPhenylPyrv_dOase"/>
</dbReference>
<dbReference type="PANTHER" id="PTHR11959">
    <property type="entry name" value="4-HYDROXYPHENYLPYRUVATE DIOXYGENASE"/>
    <property type="match status" value="1"/>
</dbReference>
<protein>
    <submittedName>
        <fullName evidence="7">HPDL-like protein</fullName>
    </submittedName>
</protein>
<dbReference type="Pfam" id="PF00903">
    <property type="entry name" value="Glyoxalase"/>
    <property type="match status" value="1"/>
</dbReference>
<reference evidence="7" key="1">
    <citation type="submission" date="2022-11" db="EMBL/GenBank/DDBJ databases">
        <title>Centuries of genome instability and evolution in soft-shell clam transmissible cancer (bioRxiv).</title>
        <authorList>
            <person name="Hart S.F.M."/>
            <person name="Yonemitsu M.A."/>
            <person name="Giersch R.M."/>
            <person name="Beal B.F."/>
            <person name="Arriagada G."/>
            <person name="Davis B.W."/>
            <person name="Ostrander E.A."/>
            <person name="Goff S.P."/>
            <person name="Metzger M.J."/>
        </authorList>
    </citation>
    <scope>NUCLEOTIDE SEQUENCE</scope>
    <source>
        <strain evidence="7">MELC-2E11</strain>
        <tissue evidence="7">Siphon/mantle</tissue>
    </source>
</reference>
<dbReference type="InterPro" id="IPR037523">
    <property type="entry name" value="VOC_core"/>
</dbReference>
<evidence type="ECO:0000256" key="4">
    <source>
        <dbReference type="ARBA" id="ARBA00022737"/>
    </source>
</evidence>
<evidence type="ECO:0000256" key="5">
    <source>
        <dbReference type="ARBA" id="ARBA00023004"/>
    </source>
</evidence>
<sequence>MQDCCVHHVEFGVRNGEEYLRKFKNQYKFALVATRFTKHLKQWVLLSGTARILLTQQMSPLANSVSDVYHVPWSRLLQANQEPSLSSIDSVYNVALQVKNIQAITERLSRSGVTIAKPLQTASDNHGEVKLAIVRSCIGNVVHTLIEDAGYKGPFLPQFTPVSDSGDQSQKLTTHLDHVTFACDSGDSGRILDWYSNCFGMRRFLISRDEDEASGFVIDSEDIGVRLKAFEYWKCAETGLTTGPNQVDTFLHDHEGPGIQHIGLHTDNIVSTVAQLKDNGVEFAEPPYTYYTEVGKLEEICDIGEDVDLLRENGILRVGARGFGSGNITALWRSVQAYMNSQKENKS</sequence>
<keyword evidence="5" id="KW-0408">Iron</keyword>
<dbReference type="SUPFAM" id="SSF54593">
    <property type="entry name" value="Glyoxalase/Bleomycin resistance protein/Dihydroxybiphenyl dioxygenase"/>
    <property type="match status" value="1"/>
</dbReference>
<dbReference type="InterPro" id="IPR029068">
    <property type="entry name" value="Glyas_Bleomycin-R_OHBP_Dase"/>
</dbReference>
<comment type="cofactor">
    <cofactor evidence="1">
        <name>Fe cation</name>
        <dbReference type="ChEBI" id="CHEBI:24875"/>
    </cofactor>
</comment>